<gene>
    <name evidence="5" type="ORF">DAT39_004787</name>
</gene>
<comment type="similarity">
    <text evidence="1">Belongs to the class I-like SAM-binding methyltransferase superfamily. NNMT/PNMT/TEMT family.</text>
</comment>
<dbReference type="GO" id="GO:0032259">
    <property type="term" value="P:methylation"/>
    <property type="evidence" value="ECO:0007669"/>
    <property type="project" value="UniProtKB-KW"/>
</dbReference>
<evidence type="ECO:0000256" key="3">
    <source>
        <dbReference type="ARBA" id="ARBA00022679"/>
    </source>
</evidence>
<organism evidence="5 6">
    <name type="scientific">Clarias magur</name>
    <name type="common">Asian catfish</name>
    <name type="synonym">Macropteronotus magur</name>
    <dbReference type="NCBI Taxonomy" id="1594786"/>
    <lineage>
        <taxon>Eukaryota</taxon>
        <taxon>Metazoa</taxon>
        <taxon>Chordata</taxon>
        <taxon>Craniata</taxon>
        <taxon>Vertebrata</taxon>
        <taxon>Euteleostomi</taxon>
        <taxon>Actinopterygii</taxon>
        <taxon>Neopterygii</taxon>
        <taxon>Teleostei</taxon>
        <taxon>Ostariophysi</taxon>
        <taxon>Siluriformes</taxon>
        <taxon>Clariidae</taxon>
        <taxon>Clarias</taxon>
    </lineage>
</organism>
<keyword evidence="3" id="KW-0808">Transferase</keyword>
<feature type="non-terminal residue" evidence="5">
    <location>
        <position position="1"/>
    </location>
</feature>
<dbReference type="GO" id="GO:0008170">
    <property type="term" value="F:N-methyltransferase activity"/>
    <property type="evidence" value="ECO:0007669"/>
    <property type="project" value="TreeGrafter"/>
</dbReference>
<comment type="caution">
    <text evidence="5">The sequence shown here is derived from an EMBL/GenBank/DDBJ whole genome shotgun (WGS) entry which is preliminary data.</text>
</comment>
<keyword evidence="2" id="KW-0489">Methyltransferase</keyword>
<dbReference type="AlphaFoldDB" id="A0A8J4X650"/>
<dbReference type="PROSITE" id="PS51681">
    <property type="entry name" value="SAM_MT_NNMT_PNMT_TEMT"/>
    <property type="match status" value="1"/>
</dbReference>
<dbReference type="InterPro" id="IPR000940">
    <property type="entry name" value="NNMT_TEMT_trans"/>
</dbReference>
<evidence type="ECO:0000313" key="5">
    <source>
        <dbReference type="EMBL" id="KAF5905462.1"/>
    </source>
</evidence>
<sequence>QIKGRRLIDVGSGPTIHAVISACEHFDELVLSDFADRNREEIEKWLKNEEGCFDWKPIIEYVCKLDGK</sequence>
<accession>A0A8J4X650</accession>
<dbReference type="InterPro" id="IPR029063">
    <property type="entry name" value="SAM-dependent_MTases_sf"/>
</dbReference>
<reference evidence="5" key="1">
    <citation type="submission" date="2020-07" db="EMBL/GenBank/DDBJ databases">
        <title>Clarias magur genome sequencing, assembly and annotation.</title>
        <authorList>
            <person name="Kushwaha B."/>
            <person name="Kumar R."/>
            <person name="Das P."/>
            <person name="Joshi C.G."/>
            <person name="Kumar D."/>
            <person name="Nagpure N.S."/>
            <person name="Pandey M."/>
            <person name="Agarwal S."/>
            <person name="Srivastava S."/>
            <person name="Singh M."/>
            <person name="Sahoo L."/>
            <person name="Jayasankar P."/>
            <person name="Meher P.K."/>
            <person name="Koringa P.G."/>
            <person name="Iquebal M.A."/>
            <person name="Das S.P."/>
            <person name="Bit A."/>
            <person name="Patnaik S."/>
            <person name="Patel N."/>
            <person name="Shah T.M."/>
            <person name="Hinsu A."/>
            <person name="Jena J.K."/>
        </authorList>
    </citation>
    <scope>NUCLEOTIDE SEQUENCE</scope>
    <source>
        <strain evidence="5">CIFAMagur01</strain>
        <tissue evidence="5">Testis</tissue>
    </source>
</reference>
<dbReference type="Proteomes" id="UP000727407">
    <property type="component" value="Unassembled WGS sequence"/>
</dbReference>
<dbReference type="PANTHER" id="PTHR10867">
    <property type="entry name" value="NNMT/PNMT/TEMT FAMILY MEMBER"/>
    <property type="match status" value="1"/>
</dbReference>
<dbReference type="OrthoDB" id="10050085at2759"/>
<dbReference type="EMBL" id="QNUK01000044">
    <property type="protein sequence ID" value="KAF5905462.1"/>
    <property type="molecule type" value="Genomic_DNA"/>
</dbReference>
<evidence type="ECO:0000313" key="6">
    <source>
        <dbReference type="Proteomes" id="UP000727407"/>
    </source>
</evidence>
<dbReference type="PANTHER" id="PTHR10867:SF32">
    <property type="entry name" value="NICOTINAMIDE N-METHYLTRANSFERASE"/>
    <property type="match status" value="1"/>
</dbReference>
<keyword evidence="6" id="KW-1185">Reference proteome</keyword>
<feature type="non-terminal residue" evidence="5">
    <location>
        <position position="68"/>
    </location>
</feature>
<evidence type="ECO:0000256" key="1">
    <source>
        <dbReference type="ARBA" id="ARBA00007996"/>
    </source>
</evidence>
<dbReference type="GO" id="GO:0005829">
    <property type="term" value="C:cytosol"/>
    <property type="evidence" value="ECO:0007669"/>
    <property type="project" value="TreeGrafter"/>
</dbReference>
<name>A0A8J4X650_CLAMG</name>
<dbReference type="SUPFAM" id="SSF53335">
    <property type="entry name" value="S-adenosyl-L-methionine-dependent methyltransferases"/>
    <property type="match status" value="1"/>
</dbReference>
<keyword evidence="4" id="KW-0949">S-adenosyl-L-methionine</keyword>
<protein>
    <submittedName>
        <fullName evidence="5">Nicotinamide N-methyltransferase-like</fullName>
    </submittedName>
</protein>
<proteinExistence type="inferred from homology"/>
<evidence type="ECO:0000256" key="4">
    <source>
        <dbReference type="ARBA" id="ARBA00022691"/>
    </source>
</evidence>
<dbReference type="Pfam" id="PF01234">
    <property type="entry name" value="NNMT_PNMT_TEMT"/>
    <property type="match status" value="1"/>
</dbReference>
<evidence type="ECO:0000256" key="2">
    <source>
        <dbReference type="ARBA" id="ARBA00022603"/>
    </source>
</evidence>
<dbReference type="Gene3D" id="3.40.50.150">
    <property type="entry name" value="Vaccinia Virus protein VP39"/>
    <property type="match status" value="1"/>
</dbReference>